<dbReference type="Proteomes" id="UP000499080">
    <property type="component" value="Unassembled WGS sequence"/>
</dbReference>
<dbReference type="EMBL" id="BGPR01003924">
    <property type="protein sequence ID" value="GBM93981.1"/>
    <property type="molecule type" value="Genomic_DNA"/>
</dbReference>
<proteinExistence type="predicted"/>
<sequence>MKIEEVEDKVQGKIEKVEEKLQGKIGNIEKRLSELEERPITFSASREFIYSRPTVKPFKFYGQTSCTVFKTQFDVLSSTNGWTDFVKASQFVASLRGSAAGFFQRKTS</sequence>
<evidence type="ECO:0000313" key="1">
    <source>
        <dbReference type="EMBL" id="GBM93981.1"/>
    </source>
</evidence>
<accession>A0A4Y2JUH4</accession>
<dbReference type="AlphaFoldDB" id="A0A4Y2JUH4"/>
<comment type="caution">
    <text evidence="1">The sequence shown here is derived from an EMBL/GenBank/DDBJ whole genome shotgun (WGS) entry which is preliminary data.</text>
</comment>
<organism evidence="1 2">
    <name type="scientific">Araneus ventricosus</name>
    <name type="common">Orbweaver spider</name>
    <name type="synonym">Epeira ventricosa</name>
    <dbReference type="NCBI Taxonomy" id="182803"/>
    <lineage>
        <taxon>Eukaryota</taxon>
        <taxon>Metazoa</taxon>
        <taxon>Ecdysozoa</taxon>
        <taxon>Arthropoda</taxon>
        <taxon>Chelicerata</taxon>
        <taxon>Arachnida</taxon>
        <taxon>Araneae</taxon>
        <taxon>Araneomorphae</taxon>
        <taxon>Entelegynae</taxon>
        <taxon>Araneoidea</taxon>
        <taxon>Araneidae</taxon>
        <taxon>Araneus</taxon>
    </lineage>
</organism>
<name>A0A4Y2JUH4_ARAVE</name>
<evidence type="ECO:0000313" key="2">
    <source>
        <dbReference type="Proteomes" id="UP000499080"/>
    </source>
</evidence>
<dbReference type="OrthoDB" id="8367358at2759"/>
<keyword evidence="2" id="KW-1185">Reference proteome</keyword>
<protein>
    <submittedName>
        <fullName evidence="1">Uncharacterized protein</fullName>
    </submittedName>
</protein>
<gene>
    <name evidence="1" type="ORF">AVEN_22647_1</name>
</gene>
<reference evidence="1 2" key="1">
    <citation type="journal article" date="2019" name="Sci. Rep.">
        <title>Orb-weaving spider Araneus ventricosus genome elucidates the spidroin gene catalogue.</title>
        <authorList>
            <person name="Kono N."/>
            <person name="Nakamura H."/>
            <person name="Ohtoshi R."/>
            <person name="Moran D.A.P."/>
            <person name="Shinohara A."/>
            <person name="Yoshida Y."/>
            <person name="Fujiwara M."/>
            <person name="Mori M."/>
            <person name="Tomita M."/>
            <person name="Arakawa K."/>
        </authorList>
    </citation>
    <scope>NUCLEOTIDE SEQUENCE [LARGE SCALE GENOMIC DNA]</scope>
</reference>